<gene>
    <name evidence="2" type="ORF">Goarm_021336</name>
</gene>
<sequence>MEELKLDDGEEEVMLLPTEFDSHKSICKFCLVGSFLKASVVHFLEMRSTMAYLYHPLGGVKISDLRERRYSFKFFHKMNIE</sequence>
<evidence type="ECO:0000313" key="3">
    <source>
        <dbReference type="Proteomes" id="UP000593575"/>
    </source>
</evidence>
<reference evidence="2 3" key="1">
    <citation type="journal article" date="2019" name="Genome Biol. Evol.">
        <title>Insights into the evolution of the New World diploid cottons (Gossypium, subgenus Houzingenia) based on genome sequencing.</title>
        <authorList>
            <person name="Grover C.E."/>
            <person name="Arick M.A. 2nd"/>
            <person name="Thrash A."/>
            <person name="Conover J.L."/>
            <person name="Sanders W.S."/>
            <person name="Peterson D.G."/>
            <person name="Frelichowski J.E."/>
            <person name="Scheffler J.A."/>
            <person name="Scheffler B.E."/>
            <person name="Wendel J.F."/>
        </authorList>
    </citation>
    <scope>NUCLEOTIDE SEQUENCE [LARGE SCALE GENOMIC DNA]</scope>
    <source>
        <strain evidence="2">6</strain>
        <tissue evidence="2">Leaf</tissue>
    </source>
</reference>
<dbReference type="AlphaFoldDB" id="A0A7J9IRC2"/>
<dbReference type="Proteomes" id="UP000593575">
    <property type="component" value="Unassembled WGS sequence"/>
</dbReference>
<proteinExistence type="predicted"/>
<evidence type="ECO:0000313" key="2">
    <source>
        <dbReference type="EMBL" id="MBA0824686.1"/>
    </source>
</evidence>
<comment type="caution">
    <text evidence="2">The sequence shown here is derived from an EMBL/GenBank/DDBJ whole genome shotgun (WGS) entry which is preliminary data.</text>
</comment>
<dbReference type="Pfam" id="PF14111">
    <property type="entry name" value="DUF4283"/>
    <property type="match status" value="1"/>
</dbReference>
<name>A0A7J9IRC2_9ROSI</name>
<organism evidence="2 3">
    <name type="scientific">Gossypium armourianum</name>
    <dbReference type="NCBI Taxonomy" id="34283"/>
    <lineage>
        <taxon>Eukaryota</taxon>
        <taxon>Viridiplantae</taxon>
        <taxon>Streptophyta</taxon>
        <taxon>Embryophyta</taxon>
        <taxon>Tracheophyta</taxon>
        <taxon>Spermatophyta</taxon>
        <taxon>Magnoliopsida</taxon>
        <taxon>eudicotyledons</taxon>
        <taxon>Gunneridae</taxon>
        <taxon>Pentapetalae</taxon>
        <taxon>rosids</taxon>
        <taxon>malvids</taxon>
        <taxon>Malvales</taxon>
        <taxon>Malvaceae</taxon>
        <taxon>Malvoideae</taxon>
        <taxon>Gossypium</taxon>
    </lineage>
</organism>
<evidence type="ECO:0000259" key="1">
    <source>
        <dbReference type="Pfam" id="PF14111"/>
    </source>
</evidence>
<keyword evidence="3" id="KW-1185">Reference proteome</keyword>
<dbReference type="EMBL" id="JABFAE010000003">
    <property type="protein sequence ID" value="MBA0824686.1"/>
    <property type="molecule type" value="Genomic_DNA"/>
</dbReference>
<accession>A0A7J9IRC2</accession>
<protein>
    <recommendedName>
        <fullName evidence="1">DUF4283 domain-containing protein</fullName>
    </recommendedName>
</protein>
<feature type="domain" description="DUF4283" evidence="1">
    <location>
        <begin position="27"/>
        <end position="78"/>
    </location>
</feature>
<dbReference type="InterPro" id="IPR025558">
    <property type="entry name" value="DUF4283"/>
</dbReference>